<accession>A0A1C7I943</accession>
<evidence type="ECO:0000256" key="10">
    <source>
        <dbReference type="HAMAP-Rule" id="MF_00244"/>
    </source>
</evidence>
<evidence type="ECO:0000256" key="5">
    <source>
        <dbReference type="ARBA" id="ARBA00022695"/>
    </source>
</evidence>
<dbReference type="NCBIfam" id="TIGR00125">
    <property type="entry name" value="cyt_tran_rel"/>
    <property type="match status" value="1"/>
</dbReference>
<reference evidence="12" key="1">
    <citation type="submission" date="2017-04" db="EMBL/GenBank/DDBJ databases">
        <title>Complete Genome Sequences of Twelve Strains of a Stable Defined Moderately Diverse Mouse Microbiota 2 (sDMDMm2).</title>
        <authorList>
            <person name="Uchimura Y."/>
            <person name="Wyss M."/>
            <person name="Brugiroux S."/>
            <person name="Limenitakis J.P."/>
            <person name="Stecher B."/>
            <person name="McCoy K.D."/>
            <person name="Macpherson A.J."/>
        </authorList>
    </citation>
    <scope>NUCLEOTIDE SEQUENCE</scope>
    <source>
        <strain evidence="12">YL58</strain>
    </source>
</reference>
<keyword evidence="4 10" id="KW-0808">Transferase</keyword>
<dbReference type="RefSeq" id="WP_065541643.1">
    <property type="nucleotide sequence ID" value="NZ_CP015405.2"/>
</dbReference>
<evidence type="ECO:0000256" key="9">
    <source>
        <dbReference type="ARBA" id="ARBA00048721"/>
    </source>
</evidence>
<dbReference type="Gene3D" id="3.40.50.620">
    <property type="entry name" value="HUPs"/>
    <property type="match status" value="1"/>
</dbReference>
<dbReference type="HAMAP" id="MF_00244">
    <property type="entry name" value="NaMN_adenylyltr"/>
    <property type="match status" value="1"/>
</dbReference>
<comment type="function">
    <text evidence="1 10">Catalyzes the reversible adenylation of nicotinate mononucleotide (NaMN) to nicotinic acid adenine dinucleotide (NaAD).</text>
</comment>
<gene>
    <name evidence="10" type="primary">nadD</name>
    <name evidence="12" type="ORF">A4V09_06490</name>
</gene>
<keyword evidence="8 10" id="KW-0520">NAD</keyword>
<dbReference type="PANTHER" id="PTHR39321">
    <property type="entry name" value="NICOTINATE-NUCLEOTIDE ADENYLYLTRANSFERASE-RELATED"/>
    <property type="match status" value="1"/>
</dbReference>
<dbReference type="InterPro" id="IPR014729">
    <property type="entry name" value="Rossmann-like_a/b/a_fold"/>
</dbReference>
<keyword evidence="13" id="KW-1185">Reference proteome</keyword>
<proteinExistence type="inferred from homology"/>
<evidence type="ECO:0000256" key="7">
    <source>
        <dbReference type="ARBA" id="ARBA00022840"/>
    </source>
</evidence>
<dbReference type="GO" id="GO:0009435">
    <property type="term" value="P:NAD+ biosynthetic process"/>
    <property type="evidence" value="ECO:0007669"/>
    <property type="project" value="UniProtKB-UniRule"/>
</dbReference>
<dbReference type="EMBL" id="CP015405">
    <property type="protein sequence ID" value="ANU75444.1"/>
    <property type="molecule type" value="Genomic_DNA"/>
</dbReference>
<protein>
    <recommendedName>
        <fullName evidence="10">Probable nicotinate-nucleotide adenylyltransferase</fullName>
        <ecNumber evidence="10">2.7.7.18</ecNumber>
    </recommendedName>
    <alternativeName>
        <fullName evidence="10">Deamido-NAD(+) diphosphorylase</fullName>
    </alternativeName>
    <alternativeName>
        <fullName evidence="10">Deamido-NAD(+) pyrophosphorylase</fullName>
    </alternativeName>
    <alternativeName>
        <fullName evidence="10">Nicotinate mononucleotide adenylyltransferase</fullName>
        <shortName evidence="10">NaMN adenylyltransferase</shortName>
    </alternativeName>
</protein>
<dbReference type="GO" id="GO:0005524">
    <property type="term" value="F:ATP binding"/>
    <property type="evidence" value="ECO:0007669"/>
    <property type="project" value="UniProtKB-KW"/>
</dbReference>
<dbReference type="AlphaFoldDB" id="A0A1C7I943"/>
<dbReference type="NCBIfam" id="TIGR00482">
    <property type="entry name" value="nicotinate (nicotinamide) nucleotide adenylyltransferase"/>
    <property type="match status" value="1"/>
</dbReference>
<comment type="similarity">
    <text evidence="10">Belongs to the NadD family.</text>
</comment>
<feature type="domain" description="Cytidyltransferase-like" evidence="11">
    <location>
        <begin position="10"/>
        <end position="177"/>
    </location>
</feature>
<evidence type="ECO:0000256" key="6">
    <source>
        <dbReference type="ARBA" id="ARBA00022741"/>
    </source>
</evidence>
<dbReference type="Proteomes" id="UP000092574">
    <property type="component" value="Chromosome"/>
</dbReference>
<evidence type="ECO:0000256" key="2">
    <source>
        <dbReference type="ARBA" id="ARBA00005019"/>
    </source>
</evidence>
<comment type="pathway">
    <text evidence="2 10">Cofactor biosynthesis; NAD(+) biosynthesis; deamido-NAD(+) from nicotinate D-ribonucleotide: step 1/1.</text>
</comment>
<keyword evidence="5 10" id="KW-0548">Nucleotidyltransferase</keyword>
<dbReference type="GO" id="GO:0004515">
    <property type="term" value="F:nicotinate-nucleotide adenylyltransferase activity"/>
    <property type="evidence" value="ECO:0007669"/>
    <property type="project" value="UniProtKB-UniRule"/>
</dbReference>
<dbReference type="NCBIfam" id="NF000840">
    <property type="entry name" value="PRK00071.1-3"/>
    <property type="match status" value="1"/>
</dbReference>
<evidence type="ECO:0000259" key="11">
    <source>
        <dbReference type="Pfam" id="PF01467"/>
    </source>
</evidence>
<organism evidence="12 13">
    <name type="scientific">Blautia pseudococcoides</name>
    <dbReference type="NCBI Taxonomy" id="1796616"/>
    <lineage>
        <taxon>Bacteria</taxon>
        <taxon>Bacillati</taxon>
        <taxon>Bacillota</taxon>
        <taxon>Clostridia</taxon>
        <taxon>Lachnospirales</taxon>
        <taxon>Lachnospiraceae</taxon>
        <taxon>Blautia</taxon>
    </lineage>
</organism>
<dbReference type="UniPathway" id="UPA00253">
    <property type="reaction ID" value="UER00332"/>
</dbReference>
<dbReference type="SUPFAM" id="SSF52374">
    <property type="entry name" value="Nucleotidylyl transferase"/>
    <property type="match status" value="1"/>
</dbReference>
<sequence>MCEKRKRVGIMGGTFDPIHIGHLILGETAYEQFDLDQVLFMPAGNPPHKRRRLHRATDGQRSEMVRRAIASNPHFSLSLEEMNEDGFTYTYRTLERLKAEHQDTDYFFILGADSLFDFDKWREPGRICRACTVVAATRNHTSQERLDEAIRFLEEKYCGTFRKLNSLNIDISSAMLRSWIAGQRTIKYYVPDNVIAYIRENHIYEECDTDEL</sequence>
<dbReference type="Pfam" id="PF01467">
    <property type="entry name" value="CTP_transf_like"/>
    <property type="match status" value="1"/>
</dbReference>
<dbReference type="CDD" id="cd02165">
    <property type="entry name" value="NMNAT"/>
    <property type="match status" value="1"/>
</dbReference>
<dbReference type="EC" id="2.7.7.18" evidence="10"/>
<dbReference type="InterPro" id="IPR004821">
    <property type="entry name" value="Cyt_trans-like"/>
</dbReference>
<evidence type="ECO:0000256" key="8">
    <source>
        <dbReference type="ARBA" id="ARBA00023027"/>
    </source>
</evidence>
<dbReference type="InterPro" id="IPR005248">
    <property type="entry name" value="NadD/NMNAT"/>
</dbReference>
<dbReference type="KEGG" id="byl:A4V09_06490"/>
<evidence type="ECO:0000256" key="1">
    <source>
        <dbReference type="ARBA" id="ARBA00002324"/>
    </source>
</evidence>
<dbReference type="OrthoDB" id="5295945at2"/>
<keyword evidence="3 10" id="KW-0662">Pyridine nucleotide biosynthesis</keyword>
<evidence type="ECO:0000256" key="4">
    <source>
        <dbReference type="ARBA" id="ARBA00022679"/>
    </source>
</evidence>
<evidence type="ECO:0000313" key="13">
    <source>
        <dbReference type="Proteomes" id="UP000092574"/>
    </source>
</evidence>
<evidence type="ECO:0000256" key="3">
    <source>
        <dbReference type="ARBA" id="ARBA00022642"/>
    </source>
</evidence>
<name>A0A1C7I943_9FIRM</name>
<keyword evidence="7 10" id="KW-0067">ATP-binding</keyword>
<dbReference type="PANTHER" id="PTHR39321:SF3">
    <property type="entry name" value="PHOSPHOPANTETHEINE ADENYLYLTRANSFERASE"/>
    <property type="match status" value="1"/>
</dbReference>
<evidence type="ECO:0000313" key="12">
    <source>
        <dbReference type="EMBL" id="ANU75444.1"/>
    </source>
</evidence>
<comment type="catalytic activity">
    <reaction evidence="9 10">
        <text>nicotinate beta-D-ribonucleotide + ATP + H(+) = deamido-NAD(+) + diphosphate</text>
        <dbReference type="Rhea" id="RHEA:22860"/>
        <dbReference type="ChEBI" id="CHEBI:15378"/>
        <dbReference type="ChEBI" id="CHEBI:30616"/>
        <dbReference type="ChEBI" id="CHEBI:33019"/>
        <dbReference type="ChEBI" id="CHEBI:57502"/>
        <dbReference type="ChEBI" id="CHEBI:58437"/>
        <dbReference type="EC" id="2.7.7.18"/>
    </reaction>
</comment>
<keyword evidence="6 10" id="KW-0547">Nucleotide-binding</keyword>
<dbReference type="STRING" id="1796616.A4V09_06490"/>